<dbReference type="PANTHER" id="PTHR33361">
    <property type="entry name" value="GLR0591 PROTEIN"/>
    <property type="match status" value="1"/>
</dbReference>
<dbReference type="PANTHER" id="PTHR33361:SF2">
    <property type="entry name" value="DUF885 DOMAIN-CONTAINING PROTEIN"/>
    <property type="match status" value="1"/>
</dbReference>
<name>A0ABT6XDQ5_9GAMM</name>
<comment type="caution">
    <text evidence="2">The sequence shown here is derived from an EMBL/GenBank/DDBJ whole genome shotgun (WGS) entry which is preliminary data.</text>
</comment>
<dbReference type="InterPro" id="IPR010281">
    <property type="entry name" value="DUF885"/>
</dbReference>
<dbReference type="EMBL" id="JASGBI010000001">
    <property type="protein sequence ID" value="MDI9238274.1"/>
    <property type="molecule type" value="Genomic_DNA"/>
</dbReference>
<feature type="signal peptide" evidence="1">
    <location>
        <begin position="1"/>
        <end position="23"/>
    </location>
</feature>
<dbReference type="Proteomes" id="UP001321580">
    <property type="component" value="Unassembled WGS sequence"/>
</dbReference>
<accession>A0ABT6XDQ5</accession>
<sequence>MTRPLTLAIALSLATFASTPVFAAGAASKAAAATPAPPSWVGKSNEYARILLDAQAPFAPEDMSFMGVPGYDTLVTDLKPAFAARFRADTTRARDALESRRASERDANVRQDLEIMIRAADEAVATSALNEQLTLPWRDAPQIVFNGVRTLLSDQTPPERRALALERLKNYVGQGKETTPLTELAKARYAERVEDRTLLRPTKLEVEQALENVDTYVAGIRDLFGKHHVPGADAALAAMETQLKDYGQWMRTTVLPQARTDTRLPPPLYANQLRQIGVDIDPQLLVRRAQVEFMETRAAMAQLAPLVAKAHGLEVADPHDYVAVVRALKQDAIANDQLVGRYRTVIDAIDPIIRRERIVDVPNRPMVMRLGSEAESAVVSAPHLLPAPLVGNTGQQGQFVLPVSLATAGGKALQYDDFNFDAARWTLSAHEGRPGHELQFTAMIERGVSLARTMFAFNSVNVEGWALYAEAEMVPYEPLDGQLIALQFRLMRAARAMLDPMINLGQIDREDAGRILREKVGLSEAMTKQELDRYTFNSPGQAGAYFYGYSRILELRMETELALGDKFDRLAFNNFLLDQGLLPPDLLAKAVREQFIPAMRKGVALSVK</sequence>
<evidence type="ECO:0000313" key="2">
    <source>
        <dbReference type="EMBL" id="MDI9238274.1"/>
    </source>
</evidence>
<reference evidence="2 3" key="1">
    <citation type="submission" date="2023-05" db="EMBL/GenBank/DDBJ databases">
        <title>Lysobacter sp. strain LF1 Genome sequencing and assembly.</title>
        <authorList>
            <person name="Jung Y."/>
        </authorList>
    </citation>
    <scope>NUCLEOTIDE SEQUENCE [LARGE SCALE GENOMIC DNA]</scope>
    <source>
        <strain evidence="2 3">LF1</strain>
    </source>
</reference>
<keyword evidence="1" id="KW-0732">Signal</keyword>
<dbReference type="RefSeq" id="WP_283211749.1">
    <property type="nucleotide sequence ID" value="NZ_JASGBI010000001.1"/>
</dbReference>
<dbReference type="Pfam" id="PF05960">
    <property type="entry name" value="DUF885"/>
    <property type="match status" value="1"/>
</dbReference>
<organism evidence="2 3">
    <name type="scientific">Lysobacter stagni</name>
    <dbReference type="NCBI Taxonomy" id="3045172"/>
    <lineage>
        <taxon>Bacteria</taxon>
        <taxon>Pseudomonadati</taxon>
        <taxon>Pseudomonadota</taxon>
        <taxon>Gammaproteobacteria</taxon>
        <taxon>Lysobacterales</taxon>
        <taxon>Lysobacteraceae</taxon>
        <taxon>Lysobacter</taxon>
    </lineage>
</organism>
<gene>
    <name evidence="2" type="ORF">QLQ15_05030</name>
</gene>
<proteinExistence type="predicted"/>
<evidence type="ECO:0000313" key="3">
    <source>
        <dbReference type="Proteomes" id="UP001321580"/>
    </source>
</evidence>
<protein>
    <submittedName>
        <fullName evidence="2">DUF885 domain-containing protein</fullName>
    </submittedName>
</protein>
<feature type="chain" id="PRO_5045565292" evidence="1">
    <location>
        <begin position="24"/>
        <end position="608"/>
    </location>
</feature>
<keyword evidence="3" id="KW-1185">Reference proteome</keyword>
<evidence type="ECO:0000256" key="1">
    <source>
        <dbReference type="SAM" id="SignalP"/>
    </source>
</evidence>